<keyword evidence="1" id="KW-0614">Plasmid</keyword>
<keyword evidence="2" id="KW-1185">Reference proteome</keyword>
<dbReference type="EMBL" id="CP094671">
    <property type="protein sequence ID" value="UOG77389.1"/>
    <property type="molecule type" value="Genomic_DNA"/>
</dbReference>
<dbReference type="InterPro" id="IPR016024">
    <property type="entry name" value="ARM-type_fold"/>
</dbReference>
<dbReference type="InterPro" id="IPR011989">
    <property type="entry name" value="ARM-like"/>
</dbReference>
<evidence type="ECO:0000313" key="2">
    <source>
        <dbReference type="Proteomes" id="UP000831113"/>
    </source>
</evidence>
<gene>
    <name evidence="1" type="ORF">MTX78_23895</name>
</gene>
<geneLocation type="plasmid" evidence="1 2">
    <name>unnamed2</name>
</geneLocation>
<evidence type="ECO:0000313" key="1">
    <source>
        <dbReference type="EMBL" id="UOG77389.1"/>
    </source>
</evidence>
<dbReference type="RefSeq" id="WP_243803149.1">
    <property type="nucleotide sequence ID" value="NZ_CP094671.1"/>
</dbReference>
<accession>A0ABY4D4D6</accession>
<protein>
    <submittedName>
        <fullName evidence="1">HEAT repeat domain-containing protein</fullName>
    </submittedName>
</protein>
<dbReference type="SUPFAM" id="SSF48371">
    <property type="entry name" value="ARM repeat"/>
    <property type="match status" value="1"/>
</dbReference>
<dbReference type="Proteomes" id="UP000831113">
    <property type="component" value="Plasmid unnamed2"/>
</dbReference>
<sequence>MSDLKKLLETYEDTSSDRVQIIRELEFVEDEGKWPFLINIMINESADDLERIEVLRIIEVTEPPQIYVNRVISNIYNIIIKEGDCNLRNYAVIALKNFKDEKLLNLAKDILLNEDEDLDMRWNAFDALKNLKCGNLFNEIVEKLRNDKEFGKAIGCRLIIK</sequence>
<name>A0ABY4D4D6_9BACT</name>
<organism evidence="1 2">
    <name type="scientific">Hymenobacter tibetensis</name>
    <dbReference type="NCBI Taxonomy" id="497967"/>
    <lineage>
        <taxon>Bacteria</taxon>
        <taxon>Pseudomonadati</taxon>
        <taxon>Bacteroidota</taxon>
        <taxon>Cytophagia</taxon>
        <taxon>Cytophagales</taxon>
        <taxon>Hymenobacteraceae</taxon>
        <taxon>Hymenobacter</taxon>
    </lineage>
</organism>
<proteinExistence type="predicted"/>
<reference evidence="1 2" key="1">
    <citation type="submission" date="2022-03" db="EMBL/GenBank/DDBJ databases">
        <title>Hymenobactersp. isolated from the air.</title>
        <authorList>
            <person name="Won M."/>
            <person name="Kwon S.-W."/>
        </authorList>
    </citation>
    <scope>NUCLEOTIDE SEQUENCE [LARGE SCALE GENOMIC DNA]</scope>
    <source>
        <strain evidence="1 2">KACC 21982</strain>
        <plasmid evidence="1 2">unnamed2</plasmid>
    </source>
</reference>
<dbReference type="Gene3D" id="1.25.10.10">
    <property type="entry name" value="Leucine-rich Repeat Variant"/>
    <property type="match status" value="1"/>
</dbReference>